<feature type="compositionally biased region" description="Basic residues" evidence="4">
    <location>
        <begin position="140"/>
        <end position="153"/>
    </location>
</feature>
<organism evidence="7">
    <name type="scientific">Chaetoceros debilis</name>
    <dbReference type="NCBI Taxonomy" id="122233"/>
    <lineage>
        <taxon>Eukaryota</taxon>
        <taxon>Sar</taxon>
        <taxon>Stramenopiles</taxon>
        <taxon>Ochrophyta</taxon>
        <taxon>Bacillariophyta</taxon>
        <taxon>Coscinodiscophyceae</taxon>
        <taxon>Chaetocerotophycidae</taxon>
        <taxon>Chaetocerotales</taxon>
        <taxon>Chaetocerotaceae</taxon>
        <taxon>Chaetoceros</taxon>
    </lineage>
</organism>
<dbReference type="Gene3D" id="2.60.120.620">
    <property type="entry name" value="q2cbj1_9rhob like domain"/>
    <property type="match status" value="1"/>
</dbReference>
<evidence type="ECO:0000259" key="6">
    <source>
        <dbReference type="SMART" id="SM00702"/>
    </source>
</evidence>
<keyword evidence="3" id="KW-0560">Oxidoreductase</keyword>
<dbReference type="EMBL" id="HBIO01023842">
    <property type="protein sequence ID" value="CAE0473468.1"/>
    <property type="molecule type" value="Transcribed_RNA"/>
</dbReference>
<feature type="region of interest" description="Disordered" evidence="4">
    <location>
        <begin position="427"/>
        <end position="448"/>
    </location>
</feature>
<evidence type="ECO:0000256" key="3">
    <source>
        <dbReference type="ARBA" id="ARBA00023002"/>
    </source>
</evidence>
<feature type="chain" id="PRO_5031355053" description="Prolyl 4-hydroxylase alpha subunit domain-containing protein" evidence="5">
    <location>
        <begin position="17"/>
        <end position="470"/>
    </location>
</feature>
<dbReference type="GO" id="GO:0031418">
    <property type="term" value="F:L-ascorbic acid binding"/>
    <property type="evidence" value="ECO:0007669"/>
    <property type="project" value="InterPro"/>
</dbReference>
<feature type="compositionally biased region" description="Polar residues" evidence="4">
    <location>
        <begin position="434"/>
        <end position="446"/>
    </location>
</feature>
<dbReference type="GO" id="GO:0016705">
    <property type="term" value="F:oxidoreductase activity, acting on paired donors, with incorporation or reduction of molecular oxygen"/>
    <property type="evidence" value="ECO:0007669"/>
    <property type="project" value="InterPro"/>
</dbReference>
<reference evidence="7" key="1">
    <citation type="submission" date="2021-01" db="EMBL/GenBank/DDBJ databases">
        <authorList>
            <person name="Corre E."/>
            <person name="Pelletier E."/>
            <person name="Niang G."/>
            <person name="Scheremetjew M."/>
            <person name="Finn R."/>
            <person name="Kale V."/>
            <person name="Holt S."/>
            <person name="Cochrane G."/>
            <person name="Meng A."/>
            <person name="Brown T."/>
            <person name="Cohen L."/>
        </authorList>
    </citation>
    <scope>NUCLEOTIDE SEQUENCE</scope>
    <source>
        <strain evidence="7">MM31A-1</strain>
    </source>
</reference>
<keyword evidence="5" id="KW-0732">Signal</keyword>
<sequence>MKHVIFSLLLIQLCQCLLHDLRLGDATAIWGFSTINTGEESTSFFRGVTALSMHMNTSSGRTKNGDVRKKKNPTGSNKFRPQKSDANAMALKLGLKLVPASTSSTKSMSDVSKVQSSEDRSEKIGNNTQDKQIIQGGGNIKKKKKKKRAKKRSSLPPTISWGMNAKNFFWGKSDADNSHHEQQHQLKNAQNLQYTSSEGGRQLKVELISNDQGFPLYQIHNVLPRQSLNRAISLLIDNDIKSYAEELEQHELVKGKPHALRRSLVSQLRYSCDDNYSHELMDLILAGLPINLVKGMHENTDKDKSSVNHPHPYEDGSVVYYRATGNDFYNTHHDSYDPEEPPRRHQRAYTILLYLRAPDGSLKVGGTEFPRLTKRGRLYSKESDAGNADSNEVIVVKPRAGDAICWPNFDLAGKPYMDSIHKALPIPKERKGQVGSNQGSGETYSTGHHKTDLSKIVVNLWFEGYAKNRH</sequence>
<dbReference type="SMART" id="SM00702">
    <property type="entry name" value="P4Hc"/>
    <property type="match status" value="1"/>
</dbReference>
<name>A0A7S3VDB9_9STRA</name>
<evidence type="ECO:0000256" key="4">
    <source>
        <dbReference type="SAM" id="MobiDB-lite"/>
    </source>
</evidence>
<evidence type="ECO:0000256" key="5">
    <source>
        <dbReference type="SAM" id="SignalP"/>
    </source>
</evidence>
<proteinExistence type="predicted"/>
<dbReference type="GO" id="GO:0005506">
    <property type="term" value="F:iron ion binding"/>
    <property type="evidence" value="ECO:0007669"/>
    <property type="project" value="InterPro"/>
</dbReference>
<dbReference type="GO" id="GO:0051213">
    <property type="term" value="F:dioxygenase activity"/>
    <property type="evidence" value="ECO:0007669"/>
    <property type="project" value="UniProtKB-KW"/>
</dbReference>
<evidence type="ECO:0000256" key="2">
    <source>
        <dbReference type="ARBA" id="ARBA00022964"/>
    </source>
</evidence>
<protein>
    <recommendedName>
        <fullName evidence="6">Prolyl 4-hydroxylase alpha subunit domain-containing protein</fullName>
    </recommendedName>
</protein>
<feature type="domain" description="Prolyl 4-hydroxylase alpha subunit" evidence="6">
    <location>
        <begin position="214"/>
        <end position="463"/>
    </location>
</feature>
<dbReference type="InterPro" id="IPR044862">
    <property type="entry name" value="Pro_4_hyd_alph_FE2OG_OXY"/>
</dbReference>
<accession>A0A7S3VDB9</accession>
<keyword evidence="2" id="KW-0223">Dioxygenase</keyword>
<feature type="region of interest" description="Disordered" evidence="4">
    <location>
        <begin position="56"/>
        <end position="82"/>
    </location>
</feature>
<dbReference type="Pfam" id="PF13640">
    <property type="entry name" value="2OG-FeII_Oxy_3"/>
    <property type="match status" value="1"/>
</dbReference>
<dbReference type="InterPro" id="IPR006620">
    <property type="entry name" value="Pro_4_hyd_alph"/>
</dbReference>
<feature type="signal peptide" evidence="5">
    <location>
        <begin position="1"/>
        <end position="16"/>
    </location>
</feature>
<evidence type="ECO:0000256" key="1">
    <source>
        <dbReference type="ARBA" id="ARBA00001961"/>
    </source>
</evidence>
<feature type="compositionally biased region" description="Low complexity" evidence="4">
    <location>
        <begin position="103"/>
        <end position="114"/>
    </location>
</feature>
<comment type="cofactor">
    <cofactor evidence="1">
        <name>L-ascorbate</name>
        <dbReference type="ChEBI" id="CHEBI:38290"/>
    </cofactor>
</comment>
<dbReference type="AlphaFoldDB" id="A0A7S3VDB9"/>
<gene>
    <name evidence="7" type="ORF">CDEB00056_LOCUS18321</name>
</gene>
<evidence type="ECO:0000313" key="7">
    <source>
        <dbReference type="EMBL" id="CAE0473468.1"/>
    </source>
</evidence>
<feature type="region of interest" description="Disordered" evidence="4">
    <location>
        <begin position="103"/>
        <end position="158"/>
    </location>
</feature>